<sequence>MAPHILLHELGVSFQTVIASTSDGGTLSEEFTRLNPKQRVPVLALDDEVITELPAICTAISSLAPDRHLMGATPLETVRVYEWMNWLSGTLHGQGFGGLWRPHRFSDDPDAFESIITKARITIEECYGMIEGKLGGPYAAGLAFTAVDPFLLVFYRWGNRIGVAMKDRYPSYSAFAENLMQRPSVAAAFAAEKIYIDR</sequence>
<reference evidence="3" key="2">
    <citation type="submission" date="2020-09" db="EMBL/GenBank/DDBJ databases">
        <authorList>
            <person name="Sun Q."/>
            <person name="Kim S."/>
        </authorList>
    </citation>
    <scope>NUCLEOTIDE SEQUENCE</scope>
    <source>
        <strain evidence="3">KCTC 42249</strain>
    </source>
</reference>
<dbReference type="InterPro" id="IPR004046">
    <property type="entry name" value="GST_C"/>
</dbReference>
<dbReference type="AlphaFoldDB" id="A0A8J3DZA8"/>
<dbReference type="Pfam" id="PF13409">
    <property type="entry name" value="GST_N_2"/>
    <property type="match status" value="1"/>
</dbReference>
<evidence type="ECO:0000313" key="3">
    <source>
        <dbReference type="EMBL" id="GHD23645.1"/>
    </source>
</evidence>
<dbReference type="SUPFAM" id="SSF52833">
    <property type="entry name" value="Thioredoxin-like"/>
    <property type="match status" value="1"/>
</dbReference>
<keyword evidence="4" id="KW-1185">Reference proteome</keyword>
<evidence type="ECO:0000313" key="4">
    <source>
        <dbReference type="Proteomes" id="UP000630142"/>
    </source>
</evidence>
<dbReference type="SFLD" id="SFLDS00019">
    <property type="entry name" value="Glutathione_Transferase_(cytos"/>
    <property type="match status" value="1"/>
</dbReference>
<dbReference type="PANTHER" id="PTHR44051">
    <property type="entry name" value="GLUTATHIONE S-TRANSFERASE-RELATED"/>
    <property type="match status" value="1"/>
</dbReference>
<dbReference type="InterPro" id="IPR004045">
    <property type="entry name" value="Glutathione_S-Trfase_N"/>
</dbReference>
<dbReference type="Gene3D" id="1.20.1050.10">
    <property type="match status" value="1"/>
</dbReference>
<dbReference type="EMBL" id="BMZQ01000006">
    <property type="protein sequence ID" value="GHD23645.1"/>
    <property type="molecule type" value="Genomic_DNA"/>
</dbReference>
<dbReference type="SUPFAM" id="SSF47616">
    <property type="entry name" value="GST C-terminal domain-like"/>
    <property type="match status" value="1"/>
</dbReference>
<dbReference type="PROSITE" id="PS50405">
    <property type="entry name" value="GST_CTER"/>
    <property type="match status" value="1"/>
</dbReference>
<comment type="caution">
    <text evidence="3">The sequence shown here is derived from an EMBL/GenBank/DDBJ whole genome shotgun (WGS) entry which is preliminary data.</text>
</comment>
<organism evidence="3 4">
    <name type="scientific">Tianweitania populi</name>
    <dbReference type="NCBI Taxonomy" id="1607949"/>
    <lineage>
        <taxon>Bacteria</taxon>
        <taxon>Pseudomonadati</taxon>
        <taxon>Pseudomonadota</taxon>
        <taxon>Alphaproteobacteria</taxon>
        <taxon>Hyphomicrobiales</taxon>
        <taxon>Phyllobacteriaceae</taxon>
        <taxon>Tianweitania</taxon>
    </lineage>
</organism>
<dbReference type="PANTHER" id="PTHR44051:SF8">
    <property type="entry name" value="GLUTATHIONE S-TRANSFERASE GSTA"/>
    <property type="match status" value="1"/>
</dbReference>
<dbReference type="Pfam" id="PF00043">
    <property type="entry name" value="GST_C"/>
    <property type="match status" value="1"/>
</dbReference>
<dbReference type="CDD" id="cd03188">
    <property type="entry name" value="GST_C_Beta"/>
    <property type="match status" value="1"/>
</dbReference>
<reference evidence="3" key="1">
    <citation type="journal article" date="2014" name="Int. J. Syst. Evol. Microbiol.">
        <title>Complete genome sequence of Corynebacterium casei LMG S-19264T (=DSM 44701T), isolated from a smear-ripened cheese.</title>
        <authorList>
            <consortium name="US DOE Joint Genome Institute (JGI-PGF)"/>
            <person name="Walter F."/>
            <person name="Albersmeier A."/>
            <person name="Kalinowski J."/>
            <person name="Ruckert C."/>
        </authorList>
    </citation>
    <scope>NUCLEOTIDE SEQUENCE</scope>
    <source>
        <strain evidence="3">KCTC 42249</strain>
    </source>
</reference>
<dbReference type="SFLD" id="SFLDG00358">
    <property type="entry name" value="Main_(cytGST)"/>
    <property type="match status" value="1"/>
</dbReference>
<dbReference type="InterPro" id="IPR040079">
    <property type="entry name" value="Glutathione_S-Trfase"/>
</dbReference>
<name>A0A8J3DZA8_9HYPH</name>
<dbReference type="PROSITE" id="PS50404">
    <property type="entry name" value="GST_NTER"/>
    <property type="match status" value="1"/>
</dbReference>
<dbReference type="Proteomes" id="UP000630142">
    <property type="component" value="Unassembled WGS sequence"/>
</dbReference>
<evidence type="ECO:0000259" key="1">
    <source>
        <dbReference type="PROSITE" id="PS50404"/>
    </source>
</evidence>
<protein>
    <submittedName>
        <fullName evidence="3">Glutathione S-transferase</fullName>
    </submittedName>
</protein>
<accession>A0A8J3DZA8</accession>
<dbReference type="CDD" id="cd03057">
    <property type="entry name" value="GST_N_Beta"/>
    <property type="match status" value="1"/>
</dbReference>
<evidence type="ECO:0000259" key="2">
    <source>
        <dbReference type="PROSITE" id="PS50405"/>
    </source>
</evidence>
<dbReference type="InterPro" id="IPR036282">
    <property type="entry name" value="Glutathione-S-Trfase_C_sf"/>
</dbReference>
<dbReference type="InterPro" id="IPR010987">
    <property type="entry name" value="Glutathione-S-Trfase_C-like"/>
</dbReference>
<dbReference type="InterPro" id="IPR036249">
    <property type="entry name" value="Thioredoxin-like_sf"/>
</dbReference>
<dbReference type="Gene3D" id="3.40.30.10">
    <property type="entry name" value="Glutaredoxin"/>
    <property type="match status" value="1"/>
</dbReference>
<feature type="domain" description="GST N-terminal" evidence="1">
    <location>
        <begin position="1"/>
        <end position="68"/>
    </location>
</feature>
<gene>
    <name evidence="3" type="ORF">GCM10016234_39030</name>
</gene>
<proteinExistence type="predicted"/>
<feature type="domain" description="GST C-terminal" evidence="2">
    <location>
        <begin position="73"/>
        <end position="198"/>
    </location>
</feature>